<reference evidence="2 3" key="1">
    <citation type="submission" date="2020-04" db="EMBL/GenBank/DDBJ databases">
        <authorList>
            <person name="De Canck E."/>
        </authorList>
    </citation>
    <scope>NUCLEOTIDE SEQUENCE [LARGE SCALE GENOMIC DNA]</scope>
    <source>
        <strain evidence="2 3">LMG 6000</strain>
    </source>
</reference>
<dbReference type="Proteomes" id="UP000494183">
    <property type="component" value="Unassembled WGS sequence"/>
</dbReference>
<dbReference type="RefSeq" id="WP_175202333.1">
    <property type="nucleotide sequence ID" value="NZ_CADILH010000015.1"/>
</dbReference>
<organism evidence="2 3">
    <name type="scientific">Achromobacter insolitus</name>
    <dbReference type="NCBI Taxonomy" id="217204"/>
    <lineage>
        <taxon>Bacteria</taxon>
        <taxon>Pseudomonadati</taxon>
        <taxon>Pseudomonadota</taxon>
        <taxon>Betaproteobacteria</taxon>
        <taxon>Burkholderiales</taxon>
        <taxon>Alcaligenaceae</taxon>
        <taxon>Achromobacter</taxon>
    </lineage>
</organism>
<protein>
    <recommendedName>
        <fullName evidence="4">Pilus assembly protein TadE</fullName>
    </recommendedName>
</protein>
<sequence length="203" mass="21711">MTVALTRQQGQAMVEALLILPLLALLSWAVTWIGGLQFAGQEMAQASRKAVMASAMGQPMHDLPKETRATLSGGASLLHGIALPQVAALQDEWFGAHLRLLSVTAITARRDPVAGPRIARQTYVASGAGYAHGDADAQRRIGKAPTPWGKAVSASLAQARRLKPVVDRIDGPWGRPGLSLDWVSVWADVVPMDRLAIRKGKDK</sequence>
<keyword evidence="3" id="KW-1185">Reference proteome</keyword>
<dbReference type="EMBL" id="CADILH010000015">
    <property type="protein sequence ID" value="CAB3939558.1"/>
    <property type="molecule type" value="Genomic_DNA"/>
</dbReference>
<name>A0A6S7FJ95_9BURK</name>
<keyword evidence="1" id="KW-1133">Transmembrane helix</keyword>
<dbReference type="AlphaFoldDB" id="A0A6S7FJ95"/>
<evidence type="ECO:0000313" key="3">
    <source>
        <dbReference type="Proteomes" id="UP000494183"/>
    </source>
</evidence>
<feature type="transmembrane region" description="Helical" evidence="1">
    <location>
        <begin position="16"/>
        <end position="39"/>
    </location>
</feature>
<accession>A0A6S7FJ95</accession>
<evidence type="ECO:0008006" key="4">
    <source>
        <dbReference type="Google" id="ProtNLM"/>
    </source>
</evidence>
<evidence type="ECO:0000256" key="1">
    <source>
        <dbReference type="SAM" id="Phobius"/>
    </source>
</evidence>
<evidence type="ECO:0000313" key="2">
    <source>
        <dbReference type="EMBL" id="CAB3939558.1"/>
    </source>
</evidence>
<gene>
    <name evidence="2" type="ORF">LMG6000_06213</name>
</gene>
<keyword evidence="1" id="KW-0812">Transmembrane</keyword>
<proteinExistence type="predicted"/>
<keyword evidence="1" id="KW-0472">Membrane</keyword>